<evidence type="ECO:0000313" key="1">
    <source>
        <dbReference type="EMBL" id="TXC62166.1"/>
    </source>
</evidence>
<gene>
    <name evidence="1" type="ORF">FSC37_22765</name>
</gene>
<comment type="caution">
    <text evidence="1">The sequence shown here is derived from an EMBL/GenBank/DDBJ whole genome shotgun (WGS) entry which is preliminary data.</text>
</comment>
<reference evidence="1 2" key="1">
    <citation type="submission" date="2019-08" db="EMBL/GenBank/DDBJ databases">
        <authorList>
            <person name="Khan S.A."/>
            <person name="Jeon C.O."/>
            <person name="Jeong S.E."/>
        </authorList>
    </citation>
    <scope>NUCLEOTIDE SEQUENCE [LARGE SCALE GENOMIC DNA]</scope>
    <source>
        <strain evidence="2">IMCC1728</strain>
    </source>
</reference>
<protein>
    <submittedName>
        <fullName evidence="1">Uncharacterized protein</fullName>
    </submittedName>
</protein>
<proteinExistence type="predicted"/>
<evidence type="ECO:0000313" key="2">
    <source>
        <dbReference type="Proteomes" id="UP000321832"/>
    </source>
</evidence>
<accession>A0A5C6TPH9</accession>
<organism evidence="1 2">
    <name type="scientific">Piscinibacter aquaticus</name>
    <dbReference type="NCBI Taxonomy" id="392597"/>
    <lineage>
        <taxon>Bacteria</taxon>
        <taxon>Pseudomonadati</taxon>
        <taxon>Pseudomonadota</taxon>
        <taxon>Betaproteobacteria</taxon>
        <taxon>Burkholderiales</taxon>
        <taxon>Sphaerotilaceae</taxon>
        <taxon>Piscinibacter</taxon>
    </lineage>
</organism>
<sequence>MVFETLRRGNHDIGAAGMLHLPAFTALARQSESVRFRETIYQLIGSVQFPDMRLKVGSVTGYREAILGHRSQPTSEPFALYRGLLAPDASSTFVPSIIAGLGPA</sequence>
<keyword evidence="2" id="KW-1185">Reference proteome</keyword>
<dbReference type="EMBL" id="VOPW01000002">
    <property type="protein sequence ID" value="TXC62166.1"/>
    <property type="molecule type" value="Genomic_DNA"/>
</dbReference>
<dbReference type="Proteomes" id="UP000321832">
    <property type="component" value="Unassembled WGS sequence"/>
</dbReference>
<dbReference type="AlphaFoldDB" id="A0A5C6TPH9"/>
<name>A0A5C6TPH9_9BURK</name>